<dbReference type="AlphaFoldDB" id="A0AAV8PJH1"/>
<evidence type="ECO:0000256" key="12">
    <source>
        <dbReference type="ARBA" id="ARBA00023235"/>
    </source>
</evidence>
<dbReference type="GO" id="GO:0006007">
    <property type="term" value="P:glucose catabolic process"/>
    <property type="evidence" value="ECO:0007669"/>
    <property type="project" value="InterPro"/>
</dbReference>
<evidence type="ECO:0000256" key="3">
    <source>
        <dbReference type="ARBA" id="ARBA00004496"/>
    </source>
</evidence>
<dbReference type="SUPFAM" id="SSF64158">
    <property type="entry name" value="2,3-Bisphosphoglycerate-independent phosphoglycerate mutase, substrate-binding domain"/>
    <property type="match status" value="1"/>
</dbReference>
<dbReference type="InterPro" id="IPR005995">
    <property type="entry name" value="Pgm_bpd_ind"/>
</dbReference>
<evidence type="ECO:0000259" key="14">
    <source>
        <dbReference type="Pfam" id="PF06415"/>
    </source>
</evidence>
<evidence type="ECO:0000256" key="8">
    <source>
        <dbReference type="ARBA" id="ARBA00022490"/>
    </source>
</evidence>
<dbReference type="Gene3D" id="3.40.1450.10">
    <property type="entry name" value="BPG-independent phosphoglycerate mutase, domain B"/>
    <property type="match status" value="1"/>
</dbReference>
<evidence type="ECO:0000259" key="13">
    <source>
        <dbReference type="Pfam" id="PF01676"/>
    </source>
</evidence>
<dbReference type="FunFam" id="3.40.1450.10:FF:000002">
    <property type="entry name" value="2,3-bisphosphoglycerate-independent phosphoglycerate mutase"/>
    <property type="match status" value="1"/>
</dbReference>
<keyword evidence="10" id="KW-0324">Glycolysis</keyword>
<dbReference type="GO" id="GO:0010037">
    <property type="term" value="P:response to carbon dioxide"/>
    <property type="evidence" value="ECO:0007669"/>
    <property type="project" value="UniProtKB-ARBA"/>
</dbReference>
<dbReference type="Pfam" id="PF06415">
    <property type="entry name" value="iPGM_N"/>
    <property type="match status" value="1"/>
</dbReference>
<evidence type="ECO:0000256" key="6">
    <source>
        <dbReference type="ARBA" id="ARBA00011245"/>
    </source>
</evidence>
<gene>
    <name evidence="15" type="ORF">OPV22_031620</name>
</gene>
<protein>
    <recommendedName>
        <fullName evidence="7">phosphoglycerate mutase (2,3-diphosphoglycerate-independent)</fullName>
        <ecNumber evidence="7">5.4.2.12</ecNumber>
    </recommendedName>
</protein>
<dbReference type="SUPFAM" id="SSF53649">
    <property type="entry name" value="Alkaline phosphatase-like"/>
    <property type="match status" value="1"/>
</dbReference>
<dbReference type="GO" id="GO:0005737">
    <property type="term" value="C:cytoplasm"/>
    <property type="evidence" value="ECO:0007669"/>
    <property type="project" value="InterPro"/>
</dbReference>
<comment type="subunit">
    <text evidence="6">Monomer.</text>
</comment>
<dbReference type="EC" id="5.4.2.12" evidence="7"/>
<dbReference type="GO" id="GO:0006096">
    <property type="term" value="P:glycolytic process"/>
    <property type="evidence" value="ECO:0007669"/>
    <property type="project" value="UniProtKB-KW"/>
</dbReference>
<keyword evidence="9" id="KW-0479">Metal-binding</keyword>
<proteinExistence type="inferred from homology"/>
<dbReference type="InterPro" id="IPR006124">
    <property type="entry name" value="Metalloenzyme"/>
</dbReference>
<dbReference type="InterPro" id="IPR011258">
    <property type="entry name" value="BPG-indep_PGM_N"/>
</dbReference>
<dbReference type="Gene3D" id="3.40.720.10">
    <property type="entry name" value="Alkaline Phosphatase, subunit A"/>
    <property type="match status" value="1"/>
</dbReference>
<evidence type="ECO:0000313" key="16">
    <source>
        <dbReference type="Proteomes" id="UP001222027"/>
    </source>
</evidence>
<name>A0AAV8PJH1_ENSVE</name>
<evidence type="ECO:0000256" key="4">
    <source>
        <dbReference type="ARBA" id="ARBA00004798"/>
    </source>
</evidence>
<comment type="caution">
    <text evidence="15">The sequence shown here is derived from an EMBL/GenBank/DDBJ whole genome shotgun (WGS) entry which is preliminary data.</text>
</comment>
<comment type="catalytic activity">
    <reaction evidence="1">
        <text>(2R)-2-phosphoglycerate = (2R)-3-phosphoglycerate</text>
        <dbReference type="Rhea" id="RHEA:15901"/>
        <dbReference type="ChEBI" id="CHEBI:58272"/>
        <dbReference type="ChEBI" id="CHEBI:58289"/>
        <dbReference type="EC" id="5.4.2.12"/>
    </reaction>
</comment>
<evidence type="ECO:0000256" key="1">
    <source>
        <dbReference type="ARBA" id="ARBA00000370"/>
    </source>
</evidence>
<sequence length="292" mass="32702">MGSPEFSWKLADHPRLPKGKTVVVVVLDGLGDANPDQYNCIHVADTLAMDSLKKKGIDAQIASGGGQMYVTMDRYENDCGIVKREWDAQVLGEAPYKFRSALEAIKKLREDPKANDQHLPPFAIVEDGKAVGPTVNGDAVVTFNFRADRMAMIAKALECENFDEFDWVLYPKIRYAGMLRYDGELKLPSHCLVSPPNIERTSGEYLVHNGIKTFACSEAVKFGHVTFFRNGNWSGYRDPSMEEARDAILSGKFHQVCINLANGDMIGHTVDISRLPLWHVRQLMKLLRTIMP</sequence>
<dbReference type="Pfam" id="PF01676">
    <property type="entry name" value="Metalloenzyme"/>
    <property type="match status" value="1"/>
</dbReference>
<evidence type="ECO:0000256" key="11">
    <source>
        <dbReference type="ARBA" id="ARBA00023211"/>
    </source>
</evidence>
<comment type="pathway">
    <text evidence="4">Carbohydrate degradation; glycolysis; pyruvate from D-glyceraldehyde 3-phosphate: step 3/5.</text>
</comment>
<dbReference type="GO" id="GO:0010118">
    <property type="term" value="P:stomatal movement"/>
    <property type="evidence" value="ECO:0007669"/>
    <property type="project" value="UniProtKB-ARBA"/>
</dbReference>
<comment type="cofactor">
    <cofactor evidence="2">
        <name>Mn(2+)</name>
        <dbReference type="ChEBI" id="CHEBI:29035"/>
    </cofactor>
</comment>
<feature type="domain" description="Metalloenzyme" evidence="13">
    <location>
        <begin position="20"/>
        <end position="273"/>
    </location>
</feature>
<reference evidence="15 16" key="1">
    <citation type="submission" date="2022-12" db="EMBL/GenBank/DDBJ databases">
        <title>Chromosome-scale assembly of the Ensete ventricosum genome.</title>
        <authorList>
            <person name="Dussert Y."/>
            <person name="Stocks J."/>
            <person name="Wendawek A."/>
            <person name="Woldeyes F."/>
            <person name="Nichols R.A."/>
            <person name="Borrell J.S."/>
        </authorList>
    </citation>
    <scope>NUCLEOTIDE SEQUENCE [LARGE SCALE GENOMIC DNA]</scope>
    <source>
        <strain evidence="16">cv. Maze</strain>
        <tissue evidence="15">Seeds</tissue>
    </source>
</reference>
<evidence type="ECO:0000256" key="10">
    <source>
        <dbReference type="ARBA" id="ARBA00023152"/>
    </source>
</evidence>
<dbReference type="InterPro" id="IPR036646">
    <property type="entry name" value="PGAM_B_sf"/>
</dbReference>
<comment type="similarity">
    <text evidence="5">Belongs to the BPG-independent phosphoglycerate mutase family.</text>
</comment>
<comment type="subcellular location">
    <subcellularLocation>
        <location evidence="3">Cytoplasm</location>
    </subcellularLocation>
</comment>
<keyword evidence="16" id="KW-1185">Reference proteome</keyword>
<dbReference type="PANTHER" id="PTHR31637:SF7">
    <property type="entry name" value="2,3-BISPHOSPHOGLYCERATE-INDEPENDENT PHOSPHOGLYCERATE MUTASE 1"/>
    <property type="match status" value="1"/>
</dbReference>
<organism evidence="15 16">
    <name type="scientific">Ensete ventricosum</name>
    <name type="common">Abyssinian banana</name>
    <name type="synonym">Musa ensete</name>
    <dbReference type="NCBI Taxonomy" id="4639"/>
    <lineage>
        <taxon>Eukaryota</taxon>
        <taxon>Viridiplantae</taxon>
        <taxon>Streptophyta</taxon>
        <taxon>Embryophyta</taxon>
        <taxon>Tracheophyta</taxon>
        <taxon>Spermatophyta</taxon>
        <taxon>Magnoliopsida</taxon>
        <taxon>Liliopsida</taxon>
        <taxon>Zingiberales</taxon>
        <taxon>Musaceae</taxon>
        <taxon>Ensete</taxon>
    </lineage>
</organism>
<keyword evidence="11" id="KW-0464">Manganese</keyword>
<evidence type="ECO:0000256" key="9">
    <source>
        <dbReference type="ARBA" id="ARBA00022723"/>
    </source>
</evidence>
<feature type="domain" description="BPG-independent PGAM N-terminal" evidence="14">
    <location>
        <begin position="49"/>
        <end position="182"/>
    </location>
</feature>
<evidence type="ECO:0000256" key="7">
    <source>
        <dbReference type="ARBA" id="ARBA00012026"/>
    </source>
</evidence>
<dbReference type="PANTHER" id="PTHR31637">
    <property type="entry name" value="2,3-BISPHOSPHOGLYCERATE-INDEPENDENT PHOSPHOGLYCERATE MUTASE"/>
    <property type="match status" value="1"/>
</dbReference>
<dbReference type="GO" id="GO:0009637">
    <property type="term" value="P:response to blue light"/>
    <property type="evidence" value="ECO:0007669"/>
    <property type="project" value="UniProtKB-ARBA"/>
</dbReference>
<evidence type="ECO:0000256" key="2">
    <source>
        <dbReference type="ARBA" id="ARBA00001936"/>
    </source>
</evidence>
<dbReference type="InterPro" id="IPR017850">
    <property type="entry name" value="Alkaline_phosphatase_core_sf"/>
</dbReference>
<keyword evidence="8" id="KW-0963">Cytoplasm</keyword>
<keyword evidence="12" id="KW-0413">Isomerase</keyword>
<dbReference type="GO" id="GO:0030145">
    <property type="term" value="F:manganese ion binding"/>
    <property type="evidence" value="ECO:0007669"/>
    <property type="project" value="InterPro"/>
</dbReference>
<accession>A0AAV8PJH1</accession>
<dbReference type="EMBL" id="JAQQAF010000009">
    <property type="protein sequence ID" value="KAJ8458694.1"/>
    <property type="molecule type" value="Genomic_DNA"/>
</dbReference>
<evidence type="ECO:0000256" key="5">
    <source>
        <dbReference type="ARBA" id="ARBA00008819"/>
    </source>
</evidence>
<evidence type="ECO:0000313" key="15">
    <source>
        <dbReference type="EMBL" id="KAJ8458694.1"/>
    </source>
</evidence>
<dbReference type="GO" id="GO:0004619">
    <property type="term" value="F:phosphoglycerate mutase activity"/>
    <property type="evidence" value="ECO:0007669"/>
    <property type="project" value="UniProtKB-EC"/>
</dbReference>
<dbReference type="Proteomes" id="UP001222027">
    <property type="component" value="Unassembled WGS sequence"/>
</dbReference>